<evidence type="ECO:0000256" key="2">
    <source>
        <dbReference type="ARBA" id="ARBA00022723"/>
    </source>
</evidence>
<dbReference type="InterPro" id="IPR036922">
    <property type="entry name" value="Rieske_2Fe-2S_sf"/>
</dbReference>
<evidence type="ECO:0000256" key="3">
    <source>
        <dbReference type="ARBA" id="ARBA00023004"/>
    </source>
</evidence>
<dbReference type="Gene3D" id="3.50.50.60">
    <property type="entry name" value="FAD/NAD(P)-binding domain"/>
    <property type="match status" value="1"/>
</dbReference>
<gene>
    <name evidence="7" type="ORF">Q5741_08330</name>
</gene>
<dbReference type="InterPro" id="IPR038010">
    <property type="entry name" value="YhfW_C"/>
</dbReference>
<keyword evidence="1" id="KW-0001">2Fe-2S</keyword>
<dbReference type="SUPFAM" id="SSF50022">
    <property type="entry name" value="ISP domain"/>
    <property type="match status" value="1"/>
</dbReference>
<feature type="domain" description="Rieske" evidence="6">
    <location>
        <begin position="427"/>
        <end position="512"/>
    </location>
</feature>
<keyword evidence="4" id="KW-0411">Iron-sulfur</keyword>
<proteinExistence type="predicted"/>
<dbReference type="PANTHER" id="PTHR13847">
    <property type="entry name" value="SARCOSINE DEHYDROGENASE-RELATED"/>
    <property type="match status" value="1"/>
</dbReference>
<name>A0ABT9CAZ3_9BACL</name>
<evidence type="ECO:0000313" key="8">
    <source>
        <dbReference type="Proteomes" id="UP001240171"/>
    </source>
</evidence>
<dbReference type="CDD" id="cd03477">
    <property type="entry name" value="Rieske_YhfW_C"/>
    <property type="match status" value="1"/>
</dbReference>
<accession>A0ABT9CAZ3</accession>
<sequence length="512" mass="57325">MSTTNRYSELPQFPESIWRATTEFPPFERLAEDIQSEVTVVGAGIAGITTAYLLAQAGKDVVVLEAGSILDGTTGHTTAKITSQHGVIYDELLRHFGEEQARQYYEANEGALHFIRNLVKRHGIDCQLKDEDAYVYVQEEKNRKQLEDEFKAYEKLGIPGEWVDRIPLPVMSHGAIRLGGQAQFHPLEYLKFMVHELQRMGVRIYEHTTADKIEEHDDHVRVTVQRGYHNIDSQHVVSTSHFPFYDPAMYFARLHAERSYAIAIKPETTYAGGMYITADTPDRSFRSVLLDGEELVIVGGENHKTGQGICTFGHYERLEAFAGQTLGIRQAPYRWSAQDLITLDKVPYIGQISGGKDRVFVATGFAKWGMTHGTLAGQMLSSQILGQDNPYTDLFTPSRFKASPSIKNFVVQNANVAKELISGKVDIVHTHVDDLGPDEGAIVRHDGRKAGAYRDKEGNLHLVDATCTHMGCEVEWNNGERSWDCPCHGSRFGYDGHVIEGPAKKDLDKLSQ</sequence>
<dbReference type="InterPro" id="IPR036188">
    <property type="entry name" value="FAD/NAD-bd_sf"/>
</dbReference>
<dbReference type="EMBL" id="JAUQTB010000003">
    <property type="protein sequence ID" value="MDO7906422.1"/>
    <property type="molecule type" value="Genomic_DNA"/>
</dbReference>
<dbReference type="PRINTS" id="PR00162">
    <property type="entry name" value="RIESKE"/>
</dbReference>
<keyword evidence="3" id="KW-0408">Iron</keyword>
<keyword evidence="2" id="KW-0479">Metal-binding</keyword>
<comment type="caution">
    <text evidence="7">The sequence shown here is derived from an EMBL/GenBank/DDBJ whole genome shotgun (WGS) entry which is preliminary data.</text>
</comment>
<evidence type="ECO:0000256" key="5">
    <source>
        <dbReference type="ARBA" id="ARBA00023157"/>
    </source>
</evidence>
<dbReference type="PANTHER" id="PTHR13847:SF274">
    <property type="entry name" value="RIESKE 2FE-2S IRON-SULFUR PROTEIN YHFW-RELATED"/>
    <property type="match status" value="1"/>
</dbReference>
<protein>
    <submittedName>
        <fullName evidence="7">FAD-dependent oxidoreductase</fullName>
    </submittedName>
</protein>
<dbReference type="Pfam" id="PF01266">
    <property type="entry name" value="DAO"/>
    <property type="match status" value="1"/>
</dbReference>
<organism evidence="7 8">
    <name type="scientific">Paenibacillus lacisoli</name>
    <dbReference type="NCBI Taxonomy" id="3064525"/>
    <lineage>
        <taxon>Bacteria</taxon>
        <taxon>Bacillati</taxon>
        <taxon>Bacillota</taxon>
        <taxon>Bacilli</taxon>
        <taxon>Bacillales</taxon>
        <taxon>Paenibacillaceae</taxon>
        <taxon>Paenibacillus</taxon>
    </lineage>
</organism>
<reference evidence="7 8" key="1">
    <citation type="submission" date="2023-07" db="EMBL/GenBank/DDBJ databases">
        <title>Paenibacillus sp. JX-17 nov. isolated from soil.</title>
        <authorList>
            <person name="Wan Y."/>
            <person name="Liu B."/>
        </authorList>
    </citation>
    <scope>NUCLEOTIDE SEQUENCE [LARGE SCALE GENOMIC DNA]</scope>
    <source>
        <strain evidence="7 8">JX-17</strain>
    </source>
</reference>
<dbReference type="InterPro" id="IPR017941">
    <property type="entry name" value="Rieske_2Fe-2S"/>
</dbReference>
<dbReference type="SUPFAM" id="SSF51905">
    <property type="entry name" value="FAD/NAD(P)-binding domain"/>
    <property type="match status" value="1"/>
</dbReference>
<dbReference type="InterPro" id="IPR006076">
    <property type="entry name" value="FAD-dep_OxRdtase"/>
</dbReference>
<dbReference type="RefSeq" id="WP_305023615.1">
    <property type="nucleotide sequence ID" value="NZ_JAUQTB010000003.1"/>
</dbReference>
<dbReference type="Pfam" id="PF00355">
    <property type="entry name" value="Rieske"/>
    <property type="match status" value="1"/>
</dbReference>
<dbReference type="PROSITE" id="PS51296">
    <property type="entry name" value="RIESKE"/>
    <property type="match status" value="1"/>
</dbReference>
<dbReference type="InterPro" id="IPR005805">
    <property type="entry name" value="Rieske_Fe-S_prot_C"/>
</dbReference>
<dbReference type="Gene3D" id="3.30.9.10">
    <property type="entry name" value="D-Amino Acid Oxidase, subunit A, domain 2"/>
    <property type="match status" value="1"/>
</dbReference>
<keyword evidence="5" id="KW-1015">Disulfide bond</keyword>
<evidence type="ECO:0000259" key="6">
    <source>
        <dbReference type="PROSITE" id="PS51296"/>
    </source>
</evidence>
<dbReference type="Gene3D" id="2.102.10.10">
    <property type="entry name" value="Rieske [2Fe-2S] iron-sulphur domain"/>
    <property type="match status" value="1"/>
</dbReference>
<evidence type="ECO:0000256" key="4">
    <source>
        <dbReference type="ARBA" id="ARBA00023014"/>
    </source>
</evidence>
<dbReference type="Proteomes" id="UP001240171">
    <property type="component" value="Unassembled WGS sequence"/>
</dbReference>
<keyword evidence="8" id="KW-1185">Reference proteome</keyword>
<evidence type="ECO:0000256" key="1">
    <source>
        <dbReference type="ARBA" id="ARBA00022714"/>
    </source>
</evidence>
<evidence type="ECO:0000313" key="7">
    <source>
        <dbReference type="EMBL" id="MDO7906422.1"/>
    </source>
</evidence>